<dbReference type="FunFam" id="3.40.50.300:FF:000006">
    <property type="entry name" value="DNA-binding transcriptional regulator NtrC"/>
    <property type="match status" value="1"/>
</dbReference>
<evidence type="ECO:0000256" key="1">
    <source>
        <dbReference type="ARBA" id="ARBA00022741"/>
    </source>
</evidence>
<protein>
    <submittedName>
        <fullName evidence="9">Sigma-54-dependent Fis family transcriptional regulator</fullName>
    </submittedName>
</protein>
<evidence type="ECO:0000259" key="8">
    <source>
        <dbReference type="PROSITE" id="PS50110"/>
    </source>
</evidence>
<comment type="caution">
    <text evidence="9">The sequence shown here is derived from an EMBL/GenBank/DDBJ whole genome shotgun (WGS) entry which is preliminary data.</text>
</comment>
<dbReference type="Gene3D" id="1.10.8.60">
    <property type="match status" value="1"/>
</dbReference>
<dbReference type="GO" id="GO:0000160">
    <property type="term" value="P:phosphorelay signal transduction system"/>
    <property type="evidence" value="ECO:0007669"/>
    <property type="project" value="InterPro"/>
</dbReference>
<dbReference type="CDD" id="cd00009">
    <property type="entry name" value="AAA"/>
    <property type="match status" value="1"/>
</dbReference>
<dbReference type="Proteomes" id="UP000280792">
    <property type="component" value="Unassembled WGS sequence"/>
</dbReference>
<dbReference type="GO" id="GO:0043565">
    <property type="term" value="F:sequence-specific DNA binding"/>
    <property type="evidence" value="ECO:0007669"/>
    <property type="project" value="InterPro"/>
</dbReference>
<dbReference type="InterPro" id="IPR003593">
    <property type="entry name" value="AAA+_ATPase"/>
</dbReference>
<dbReference type="PROSITE" id="PS50045">
    <property type="entry name" value="SIGMA54_INTERACT_4"/>
    <property type="match status" value="1"/>
</dbReference>
<dbReference type="InterPro" id="IPR025944">
    <property type="entry name" value="Sigma_54_int_dom_CS"/>
</dbReference>
<evidence type="ECO:0000256" key="3">
    <source>
        <dbReference type="ARBA" id="ARBA00023015"/>
    </source>
</evidence>
<evidence type="ECO:0000256" key="2">
    <source>
        <dbReference type="ARBA" id="ARBA00022840"/>
    </source>
</evidence>
<dbReference type="InterPro" id="IPR058031">
    <property type="entry name" value="AAA_lid_NorR"/>
</dbReference>
<evidence type="ECO:0000256" key="4">
    <source>
        <dbReference type="ARBA" id="ARBA00023125"/>
    </source>
</evidence>
<dbReference type="GO" id="GO:0005524">
    <property type="term" value="F:ATP binding"/>
    <property type="evidence" value="ECO:0007669"/>
    <property type="project" value="UniProtKB-KW"/>
</dbReference>
<dbReference type="CDD" id="cd00156">
    <property type="entry name" value="REC"/>
    <property type="match status" value="1"/>
</dbReference>
<dbReference type="PANTHER" id="PTHR32071">
    <property type="entry name" value="TRANSCRIPTIONAL REGULATORY PROTEIN"/>
    <property type="match status" value="1"/>
</dbReference>
<dbReference type="InterPro" id="IPR009057">
    <property type="entry name" value="Homeodomain-like_sf"/>
</dbReference>
<dbReference type="Pfam" id="PF00158">
    <property type="entry name" value="Sigma54_activat"/>
    <property type="match status" value="1"/>
</dbReference>
<keyword evidence="1" id="KW-0547">Nucleotide-binding</keyword>
<keyword evidence="2" id="KW-0067">ATP-binding</keyword>
<name>A0A3P3VRP2_9GAMM</name>
<dbReference type="Pfam" id="PF25601">
    <property type="entry name" value="AAA_lid_14"/>
    <property type="match status" value="1"/>
</dbReference>
<evidence type="ECO:0000313" key="10">
    <source>
        <dbReference type="Proteomes" id="UP000280792"/>
    </source>
</evidence>
<evidence type="ECO:0000256" key="5">
    <source>
        <dbReference type="ARBA" id="ARBA00023163"/>
    </source>
</evidence>
<dbReference type="PROSITE" id="PS50110">
    <property type="entry name" value="RESPONSE_REGULATORY"/>
    <property type="match status" value="1"/>
</dbReference>
<dbReference type="SMART" id="SM00382">
    <property type="entry name" value="AAA"/>
    <property type="match status" value="1"/>
</dbReference>
<keyword evidence="3" id="KW-0805">Transcription regulation</keyword>
<dbReference type="SUPFAM" id="SSF52172">
    <property type="entry name" value="CheY-like"/>
    <property type="match status" value="1"/>
</dbReference>
<dbReference type="AlphaFoldDB" id="A0A3P3VRP2"/>
<keyword evidence="4" id="KW-0238">DNA-binding</keyword>
<dbReference type="InterPro" id="IPR027417">
    <property type="entry name" value="P-loop_NTPase"/>
</dbReference>
<gene>
    <name evidence="9" type="ORF">D0544_02275</name>
</gene>
<proteinExistence type="predicted"/>
<reference evidence="9 10" key="1">
    <citation type="submission" date="2018-08" db="EMBL/GenBank/DDBJ databases">
        <authorList>
            <person name="Khan S.A."/>
        </authorList>
    </citation>
    <scope>NUCLEOTIDE SEQUENCE [LARGE SCALE GENOMIC DNA]</scope>
    <source>
        <strain evidence="9 10">GTF-13</strain>
    </source>
</reference>
<keyword evidence="5" id="KW-0804">Transcription</keyword>
<dbReference type="Gene3D" id="3.40.50.300">
    <property type="entry name" value="P-loop containing nucleotide triphosphate hydrolases"/>
    <property type="match status" value="1"/>
</dbReference>
<dbReference type="SUPFAM" id="SSF46689">
    <property type="entry name" value="Homeodomain-like"/>
    <property type="match status" value="1"/>
</dbReference>
<dbReference type="InterPro" id="IPR002078">
    <property type="entry name" value="Sigma_54_int"/>
</dbReference>
<dbReference type="EMBL" id="QWEZ01000001">
    <property type="protein sequence ID" value="RRJ85415.1"/>
    <property type="molecule type" value="Genomic_DNA"/>
</dbReference>
<feature type="domain" description="Sigma-54 factor interaction" evidence="7">
    <location>
        <begin position="125"/>
        <end position="353"/>
    </location>
</feature>
<feature type="domain" description="Response regulatory" evidence="8">
    <location>
        <begin position="1"/>
        <end position="100"/>
    </location>
</feature>
<dbReference type="Gene3D" id="1.10.10.60">
    <property type="entry name" value="Homeodomain-like"/>
    <property type="match status" value="1"/>
</dbReference>
<dbReference type="InterPro" id="IPR001789">
    <property type="entry name" value="Sig_transdc_resp-reg_receiver"/>
</dbReference>
<evidence type="ECO:0000256" key="6">
    <source>
        <dbReference type="PROSITE-ProRule" id="PRU00169"/>
    </source>
</evidence>
<accession>A0A3P3VRP2</accession>
<keyword evidence="10" id="KW-1185">Reference proteome</keyword>
<reference evidence="9 10" key="2">
    <citation type="submission" date="2018-12" db="EMBL/GenBank/DDBJ databases">
        <title>Simiduia agarivorans gen. nov., sp. nov., a marine, agarolytic bacterium isolated from shallow coastal water from Keelung, Taiwan.</title>
        <authorList>
            <person name="Shieh W.Y."/>
        </authorList>
    </citation>
    <scope>NUCLEOTIDE SEQUENCE [LARGE SCALE GENOMIC DNA]</scope>
    <source>
        <strain evidence="9 10">GTF-13</strain>
    </source>
</reference>
<evidence type="ECO:0000313" key="9">
    <source>
        <dbReference type="EMBL" id="RRJ85415.1"/>
    </source>
</evidence>
<organism evidence="9 10">
    <name type="scientific">Aestuariirhabdus litorea</name>
    <dbReference type="NCBI Taxonomy" id="2528527"/>
    <lineage>
        <taxon>Bacteria</taxon>
        <taxon>Pseudomonadati</taxon>
        <taxon>Pseudomonadota</taxon>
        <taxon>Gammaproteobacteria</taxon>
        <taxon>Oceanospirillales</taxon>
        <taxon>Aestuariirhabdaceae</taxon>
        <taxon>Aestuariirhabdus</taxon>
    </lineage>
</organism>
<dbReference type="Gene3D" id="3.40.50.2300">
    <property type="match status" value="1"/>
</dbReference>
<dbReference type="SUPFAM" id="SSF52540">
    <property type="entry name" value="P-loop containing nucleoside triphosphate hydrolases"/>
    <property type="match status" value="1"/>
</dbReference>
<dbReference type="InterPro" id="IPR025943">
    <property type="entry name" value="Sigma_54_int_dom_ATP-bd_2"/>
</dbReference>
<comment type="caution">
    <text evidence="6">Lacks conserved residue(s) required for the propagation of feature annotation.</text>
</comment>
<dbReference type="InterPro" id="IPR011006">
    <property type="entry name" value="CheY-like_superfamily"/>
</dbReference>
<dbReference type="Pfam" id="PF02954">
    <property type="entry name" value="HTH_8"/>
    <property type="match status" value="1"/>
</dbReference>
<dbReference type="GO" id="GO:0006355">
    <property type="term" value="P:regulation of DNA-templated transcription"/>
    <property type="evidence" value="ECO:0007669"/>
    <property type="project" value="InterPro"/>
</dbReference>
<dbReference type="PRINTS" id="PR01590">
    <property type="entry name" value="HTHFIS"/>
</dbReference>
<evidence type="ECO:0000259" key="7">
    <source>
        <dbReference type="PROSITE" id="PS50045"/>
    </source>
</evidence>
<dbReference type="PANTHER" id="PTHR32071:SF91">
    <property type="entry name" value="TUNGSTATE-RESPONSIVE TWO COMPONENT SIGMA54-DEPENDENT SIGNAL TRANSDUCTION SYSTEM RESPONSE REGULATOR FIS FAMILY"/>
    <property type="match status" value="1"/>
</dbReference>
<sequence length="428" mass="48118">MQSLKQSSGLLEQTTDLETARALLKRCHFDLIIVNLDLFSSLTEDWEGILRHYSDHSDIICLSQRRDSELAIQVLRAGGADLLHKPCTVNEVMRSVQFCLERRSKERQSYLRSPWQQEKLANSELIGDSAAINEVSGIISRVAPTPSTILIEGESGTGKELAARAIHLQSGRKGAFVAINCSAIAPELMESELFGHQRGAFTGAQQARDGLFVHANGGTLFLDEIGEMPLSMQAKLLRVLEERCIRPVGGEKQIPVDVRIVAATNRQLEKESQNGNFREDLYYRINILTLTMPPLRERPEDIPPLVHHFVSKLSMELSVPEIPLSHADLSQLQQHDWPGNIRELRNFIERCLLLGKLPLNYLRQQKAPPLTTPGAGYPGDWDLERVIRHHTEQVLQQTRGNKSEAARQLGISRKTLERKLQAWASDTD</sequence>
<dbReference type="PROSITE" id="PS00688">
    <property type="entry name" value="SIGMA54_INTERACT_3"/>
    <property type="match status" value="1"/>
</dbReference>
<dbReference type="PROSITE" id="PS00676">
    <property type="entry name" value="SIGMA54_INTERACT_2"/>
    <property type="match status" value="1"/>
</dbReference>
<dbReference type="InterPro" id="IPR002197">
    <property type="entry name" value="HTH_Fis"/>
</dbReference>